<dbReference type="GO" id="GO:0005829">
    <property type="term" value="C:cytosol"/>
    <property type="evidence" value="ECO:0007669"/>
    <property type="project" value="TreeGrafter"/>
</dbReference>
<reference evidence="1" key="1">
    <citation type="journal article" date="2014" name="Int. J. Syst. Evol. Microbiol.">
        <title>Complete genome sequence of Corynebacterium casei LMG S-19264T (=DSM 44701T), isolated from a smear-ripened cheese.</title>
        <authorList>
            <consortium name="US DOE Joint Genome Institute (JGI-PGF)"/>
            <person name="Walter F."/>
            <person name="Albersmeier A."/>
            <person name="Kalinowski J."/>
            <person name="Ruckert C."/>
        </authorList>
    </citation>
    <scope>NUCLEOTIDE SEQUENCE</scope>
    <source>
        <strain evidence="1">CGMCC 1.12754</strain>
    </source>
</reference>
<dbReference type="Gene3D" id="3.40.50.1000">
    <property type="entry name" value="HAD superfamily/HAD-like"/>
    <property type="match status" value="2"/>
</dbReference>
<dbReference type="EMBL" id="BMFR01000005">
    <property type="protein sequence ID" value="GGG73049.1"/>
    <property type="molecule type" value="Genomic_DNA"/>
</dbReference>
<organism evidence="1 2">
    <name type="scientific">Virgibacillus oceani</name>
    <dbReference type="NCBI Taxonomy" id="1479511"/>
    <lineage>
        <taxon>Bacteria</taxon>
        <taxon>Bacillati</taxon>
        <taxon>Bacillota</taxon>
        <taxon>Bacilli</taxon>
        <taxon>Bacillales</taxon>
        <taxon>Bacillaceae</taxon>
        <taxon>Virgibacillus</taxon>
    </lineage>
</organism>
<protein>
    <submittedName>
        <fullName evidence="1">5-amino-6-(5-phospho-D-ribitylamino)uracil phosphatase YcsE</fullName>
    </submittedName>
</protein>
<dbReference type="GO" id="GO:0000287">
    <property type="term" value="F:magnesium ion binding"/>
    <property type="evidence" value="ECO:0007669"/>
    <property type="project" value="TreeGrafter"/>
</dbReference>
<dbReference type="PROSITE" id="PS01229">
    <property type="entry name" value="COF_2"/>
    <property type="match status" value="1"/>
</dbReference>
<dbReference type="InterPro" id="IPR036412">
    <property type="entry name" value="HAD-like_sf"/>
</dbReference>
<accession>A0A917HAJ9</accession>
<keyword evidence="2" id="KW-1185">Reference proteome</keyword>
<comment type="caution">
    <text evidence="1">The sequence shown here is derived from an EMBL/GenBank/DDBJ whole genome shotgun (WGS) entry which is preliminary data.</text>
</comment>
<evidence type="ECO:0000313" key="1">
    <source>
        <dbReference type="EMBL" id="GGG73049.1"/>
    </source>
</evidence>
<dbReference type="PANTHER" id="PTHR10000:SF55">
    <property type="entry name" value="5-AMINO-6-(5-PHOSPHO-D-RIBITYLAMINO)URACIL PHOSPHATASE YCSE"/>
    <property type="match status" value="1"/>
</dbReference>
<gene>
    <name evidence="1" type="primary">ycsE</name>
    <name evidence="1" type="ORF">GCM10011398_16810</name>
</gene>
<dbReference type="Pfam" id="PF08282">
    <property type="entry name" value="Hydrolase_3"/>
    <property type="match status" value="1"/>
</dbReference>
<proteinExistence type="predicted"/>
<dbReference type="PANTHER" id="PTHR10000">
    <property type="entry name" value="PHOSPHOSERINE PHOSPHATASE"/>
    <property type="match status" value="1"/>
</dbReference>
<dbReference type="CDD" id="cd07516">
    <property type="entry name" value="HAD_Pase"/>
    <property type="match status" value="1"/>
</dbReference>
<dbReference type="SFLD" id="SFLDS00003">
    <property type="entry name" value="Haloacid_Dehalogenase"/>
    <property type="match status" value="1"/>
</dbReference>
<dbReference type="InterPro" id="IPR006379">
    <property type="entry name" value="HAD-SF_hydro_IIB"/>
</dbReference>
<dbReference type="SFLD" id="SFLDG01140">
    <property type="entry name" value="C2.B:_Phosphomannomutase_and_P"/>
    <property type="match status" value="1"/>
</dbReference>
<name>A0A917HAJ9_9BACI</name>
<sequence length="260" mass="28953">MVNYRLLALDLDETLLTGDKRITDETKYWISQAKKAGVIVIFATGRGLQRIGYIREELNLDTPMVLVNGAEIWEKPGKLLARYFISRKDIRMLHTFAVDAGASYWGYSVESLTGPGTWSDEMFDRNWMKFGIRHDDCKVIQEIKKQAANSTSLEITSSSSVNLEFSFKGISKKSGVGKVCNLLNINMEKVMAIGDNLNDLQLIQSAGLGIAMGNADIRLKEAADEITGTNEENGVARAIQRYIFGLNQDIQKEMSSLGDL</sequence>
<dbReference type="GO" id="GO:0016791">
    <property type="term" value="F:phosphatase activity"/>
    <property type="evidence" value="ECO:0007669"/>
    <property type="project" value="TreeGrafter"/>
</dbReference>
<dbReference type="InterPro" id="IPR023214">
    <property type="entry name" value="HAD_sf"/>
</dbReference>
<evidence type="ECO:0000313" key="2">
    <source>
        <dbReference type="Proteomes" id="UP000622860"/>
    </source>
</evidence>
<dbReference type="SUPFAM" id="SSF56784">
    <property type="entry name" value="HAD-like"/>
    <property type="match status" value="1"/>
</dbReference>
<dbReference type="Gene3D" id="3.30.1240.10">
    <property type="match status" value="2"/>
</dbReference>
<dbReference type="AlphaFoldDB" id="A0A917HAJ9"/>
<reference evidence="1" key="2">
    <citation type="submission" date="2020-09" db="EMBL/GenBank/DDBJ databases">
        <authorList>
            <person name="Sun Q."/>
            <person name="Zhou Y."/>
        </authorList>
    </citation>
    <scope>NUCLEOTIDE SEQUENCE</scope>
    <source>
        <strain evidence="1">CGMCC 1.12754</strain>
    </source>
</reference>
<dbReference type="RefSeq" id="WP_188454947.1">
    <property type="nucleotide sequence ID" value="NZ_BMFR01000005.1"/>
</dbReference>
<dbReference type="NCBIfam" id="TIGR01484">
    <property type="entry name" value="HAD-SF-IIB"/>
    <property type="match status" value="1"/>
</dbReference>
<dbReference type="Proteomes" id="UP000622860">
    <property type="component" value="Unassembled WGS sequence"/>
</dbReference>